<name>A0A0E0MEH7_ORYPU</name>
<dbReference type="EnsemblPlants" id="OPUNC11G08620.1">
    <property type="protein sequence ID" value="OPUNC11G08620.1"/>
    <property type="gene ID" value="OPUNC11G08620"/>
</dbReference>
<evidence type="ECO:0000313" key="1">
    <source>
        <dbReference type="EnsemblPlants" id="OPUNC11G08620.1"/>
    </source>
</evidence>
<dbReference type="HOGENOM" id="CLU_1818981_0_0_1"/>
<dbReference type="Proteomes" id="UP000026962">
    <property type="component" value="Chromosome 11"/>
</dbReference>
<dbReference type="Gramene" id="OPUNC11G08620.1">
    <property type="protein sequence ID" value="OPUNC11G08620.1"/>
    <property type="gene ID" value="OPUNC11G08620"/>
</dbReference>
<reference evidence="1" key="1">
    <citation type="submission" date="2015-04" db="UniProtKB">
        <authorList>
            <consortium name="EnsemblPlants"/>
        </authorList>
    </citation>
    <scope>IDENTIFICATION</scope>
</reference>
<dbReference type="AlphaFoldDB" id="A0A0E0MEH7"/>
<sequence>MAEIIVQPPWIIPAWKGYRILTRPIPAFSLRPRPGKNHLLPRCGKNPRLRRRHCGGGMTLWRRHCTALSFLAAAVPSGGHLVVRGGGMAGSLGWAELAHLEARASDNIEPEVVPFSYALIFMQLFFLLSSRLFESFSIATKL</sequence>
<accession>A0A0E0MEH7</accession>
<proteinExistence type="predicted"/>
<organism evidence="1">
    <name type="scientific">Oryza punctata</name>
    <name type="common">Red rice</name>
    <dbReference type="NCBI Taxonomy" id="4537"/>
    <lineage>
        <taxon>Eukaryota</taxon>
        <taxon>Viridiplantae</taxon>
        <taxon>Streptophyta</taxon>
        <taxon>Embryophyta</taxon>
        <taxon>Tracheophyta</taxon>
        <taxon>Spermatophyta</taxon>
        <taxon>Magnoliopsida</taxon>
        <taxon>Liliopsida</taxon>
        <taxon>Poales</taxon>
        <taxon>Poaceae</taxon>
        <taxon>BOP clade</taxon>
        <taxon>Oryzoideae</taxon>
        <taxon>Oryzeae</taxon>
        <taxon>Oryzinae</taxon>
        <taxon>Oryza</taxon>
    </lineage>
</organism>
<reference evidence="1" key="2">
    <citation type="submission" date="2018-05" db="EMBL/GenBank/DDBJ databases">
        <title>OpunRS2 (Oryza punctata Reference Sequence Version 2).</title>
        <authorList>
            <person name="Zhang J."/>
            <person name="Kudrna D."/>
            <person name="Lee S."/>
            <person name="Talag J."/>
            <person name="Welchert J."/>
            <person name="Wing R.A."/>
        </authorList>
    </citation>
    <scope>NUCLEOTIDE SEQUENCE [LARGE SCALE GENOMIC DNA]</scope>
</reference>
<evidence type="ECO:0000313" key="2">
    <source>
        <dbReference type="Proteomes" id="UP000026962"/>
    </source>
</evidence>
<keyword evidence="2" id="KW-1185">Reference proteome</keyword>
<protein>
    <submittedName>
        <fullName evidence="1">Uncharacterized protein</fullName>
    </submittedName>
</protein>